<dbReference type="FunFam" id="3.40.50.2000:FF:000431">
    <property type="entry name" value="UDP-glycosyltransferase 90A1"/>
    <property type="match status" value="1"/>
</dbReference>
<dbReference type="PANTHER" id="PTHR48046:SF6">
    <property type="entry name" value="GLYCOSYLTRANSFERASE"/>
    <property type="match status" value="1"/>
</dbReference>
<dbReference type="EC" id="2.4.1.218" evidence="5"/>
<dbReference type="Pfam" id="PF00201">
    <property type="entry name" value="UDPGT"/>
    <property type="match status" value="1"/>
</dbReference>
<organism evidence="5">
    <name type="scientific">Davidia involucrata</name>
    <name type="common">Dove tree</name>
    <dbReference type="NCBI Taxonomy" id="16924"/>
    <lineage>
        <taxon>Eukaryota</taxon>
        <taxon>Viridiplantae</taxon>
        <taxon>Streptophyta</taxon>
        <taxon>Embryophyta</taxon>
        <taxon>Tracheophyta</taxon>
        <taxon>Spermatophyta</taxon>
        <taxon>Magnoliopsida</taxon>
        <taxon>eudicotyledons</taxon>
        <taxon>Gunneridae</taxon>
        <taxon>Pentapetalae</taxon>
        <taxon>asterids</taxon>
        <taxon>Cornales</taxon>
        <taxon>Nyssaceae</taxon>
        <taxon>Davidia</taxon>
    </lineage>
</organism>
<gene>
    <name evidence="5" type="ORF">Din_024819</name>
</gene>
<accession>A0A5B7AHB8</accession>
<dbReference type="InterPro" id="IPR035595">
    <property type="entry name" value="UDP_glycos_trans_CS"/>
</dbReference>
<protein>
    <submittedName>
        <fullName evidence="5">Putative hydroquinone glucosyltransferase</fullName>
        <ecNumber evidence="5">2.4.1.218</ecNumber>
    </submittedName>
</protein>
<keyword evidence="2 4" id="KW-0328">Glycosyltransferase</keyword>
<dbReference type="Gene3D" id="3.40.50.2000">
    <property type="entry name" value="Glycogen Phosphorylase B"/>
    <property type="match status" value="1"/>
</dbReference>
<evidence type="ECO:0000313" key="5">
    <source>
        <dbReference type="EMBL" id="MPA55378.1"/>
    </source>
</evidence>
<keyword evidence="3 4" id="KW-0808">Transferase</keyword>
<evidence type="ECO:0000256" key="4">
    <source>
        <dbReference type="RuleBase" id="RU003718"/>
    </source>
</evidence>
<evidence type="ECO:0000256" key="2">
    <source>
        <dbReference type="ARBA" id="ARBA00022676"/>
    </source>
</evidence>
<dbReference type="SUPFAM" id="SSF53756">
    <property type="entry name" value="UDP-Glycosyltransferase/glycogen phosphorylase"/>
    <property type="match status" value="1"/>
</dbReference>
<dbReference type="AlphaFoldDB" id="A0A5B7AHB8"/>
<sequence>MLLMLHTSWAPQAQILSHGSTGGFLTHCGWNSILESVANGIPLIAWPLYAEQKMNAVILTEDLKVALRPKLNENGLVGRAEIAQIVTCLMEGDQGKQLWNRMRDLKDAATMVVSENGSSTKSLTELARKWKNKV</sequence>
<dbReference type="EMBL" id="GHES01024819">
    <property type="protein sequence ID" value="MPA55378.1"/>
    <property type="molecule type" value="Transcribed_RNA"/>
</dbReference>
<dbReference type="CDD" id="cd03784">
    <property type="entry name" value="GT1_Gtf-like"/>
    <property type="match status" value="1"/>
</dbReference>
<name>A0A5B7AHB8_DAVIN</name>
<dbReference type="PROSITE" id="PS00375">
    <property type="entry name" value="UDPGT"/>
    <property type="match status" value="1"/>
</dbReference>
<dbReference type="GO" id="GO:0050505">
    <property type="term" value="F:hydroquinone glucosyltransferase activity"/>
    <property type="evidence" value="ECO:0007669"/>
    <property type="project" value="UniProtKB-EC"/>
</dbReference>
<dbReference type="InterPro" id="IPR002213">
    <property type="entry name" value="UDP_glucos_trans"/>
</dbReference>
<evidence type="ECO:0000256" key="1">
    <source>
        <dbReference type="ARBA" id="ARBA00009995"/>
    </source>
</evidence>
<evidence type="ECO:0000256" key="3">
    <source>
        <dbReference type="ARBA" id="ARBA00022679"/>
    </source>
</evidence>
<comment type="similarity">
    <text evidence="1 4">Belongs to the UDP-glycosyltransferase family.</text>
</comment>
<proteinExistence type="inferred from homology"/>
<dbReference type="PANTHER" id="PTHR48046">
    <property type="entry name" value="UDP-GLYCOSYLTRANSFERASE 72E1"/>
    <property type="match status" value="1"/>
</dbReference>
<reference evidence="5" key="1">
    <citation type="submission" date="2019-08" db="EMBL/GenBank/DDBJ databases">
        <title>Reference gene set and small RNA set construction with multiple tissues from Davidia involucrata Baill.</title>
        <authorList>
            <person name="Yang H."/>
            <person name="Zhou C."/>
            <person name="Li G."/>
            <person name="Wang J."/>
            <person name="Gao P."/>
            <person name="Wang M."/>
            <person name="Wang R."/>
            <person name="Zhao Y."/>
        </authorList>
    </citation>
    <scope>NUCLEOTIDE SEQUENCE</scope>
    <source>
        <tissue evidence="5">Mixed with DoveR01_LX</tissue>
    </source>
</reference>